<keyword evidence="2" id="KW-0238">DNA-binding</keyword>
<evidence type="ECO:0000259" key="5">
    <source>
        <dbReference type="PROSITE" id="PS51063"/>
    </source>
</evidence>
<dbReference type="CDD" id="cd00038">
    <property type="entry name" value="CAP_ED"/>
    <property type="match status" value="1"/>
</dbReference>
<keyword evidence="3" id="KW-0804">Transcription</keyword>
<dbReference type="PROSITE" id="PS51063">
    <property type="entry name" value="HTH_CRP_2"/>
    <property type="match status" value="1"/>
</dbReference>
<feature type="domain" description="Cyclic nucleotide-binding" evidence="4">
    <location>
        <begin position="8"/>
        <end position="107"/>
    </location>
</feature>
<dbReference type="Pfam" id="PF13545">
    <property type="entry name" value="HTH_Crp_2"/>
    <property type="match status" value="1"/>
</dbReference>
<dbReference type="Gene3D" id="2.60.120.10">
    <property type="entry name" value="Jelly Rolls"/>
    <property type="match status" value="1"/>
</dbReference>
<keyword evidence="7" id="KW-1185">Reference proteome</keyword>
<keyword evidence="1" id="KW-0805">Transcription regulation</keyword>
<dbReference type="InterPro" id="IPR036390">
    <property type="entry name" value="WH_DNA-bd_sf"/>
</dbReference>
<evidence type="ECO:0000313" key="6">
    <source>
        <dbReference type="EMBL" id="MBC5666749.1"/>
    </source>
</evidence>
<dbReference type="RefSeq" id="WP_186839889.1">
    <property type="nucleotide sequence ID" value="NZ_JACOOZ010000001.1"/>
</dbReference>
<dbReference type="SMART" id="SM00100">
    <property type="entry name" value="cNMP"/>
    <property type="match status" value="1"/>
</dbReference>
<proteinExistence type="predicted"/>
<evidence type="ECO:0000256" key="1">
    <source>
        <dbReference type="ARBA" id="ARBA00023015"/>
    </source>
</evidence>
<dbReference type="Proteomes" id="UP000597877">
    <property type="component" value="Unassembled WGS sequence"/>
</dbReference>
<evidence type="ECO:0000259" key="4">
    <source>
        <dbReference type="PROSITE" id="PS50042"/>
    </source>
</evidence>
<dbReference type="EMBL" id="JACOOZ010000001">
    <property type="protein sequence ID" value="MBC5666749.1"/>
    <property type="molecule type" value="Genomic_DNA"/>
</dbReference>
<dbReference type="InterPro" id="IPR018490">
    <property type="entry name" value="cNMP-bd_dom_sf"/>
</dbReference>
<sequence length="216" mass="24877">MNTTKHDLFYGIKESEQSEMLKCFNSYTRSYSAGEVICFFDEPDAGIGIVEEGEACIIHSLSNGSQTILEHLKPGDLFGQMFYYHANRENITLEASKKCTIRYIDYQHIVKRCIKSCQHHSQLVSNILMMVSDKTKDICEHLEAVSQRSIRDKLMTYFETLSSKNNSNTFTIPFTMSSLADYLSIDRSAMSRELGKMKDEGLIYIEKREVTINRFK</sequence>
<reference evidence="6 7" key="1">
    <citation type="submission" date="2020-08" db="EMBL/GenBank/DDBJ databases">
        <title>Genome public.</title>
        <authorList>
            <person name="Liu C."/>
            <person name="Sun Q."/>
        </authorList>
    </citation>
    <scope>NUCLEOTIDE SEQUENCE [LARGE SCALE GENOMIC DNA]</scope>
    <source>
        <strain evidence="6 7">BX4</strain>
    </source>
</reference>
<accession>A0ABR7EZI6</accession>
<name>A0ABR7EZI6_9FIRM</name>
<feature type="domain" description="HTH crp-type" evidence="5">
    <location>
        <begin position="148"/>
        <end position="216"/>
    </location>
</feature>
<gene>
    <name evidence="6" type="ORF">H8S00_01895</name>
</gene>
<dbReference type="SMART" id="SM00419">
    <property type="entry name" value="HTH_CRP"/>
    <property type="match status" value="1"/>
</dbReference>
<evidence type="ECO:0000256" key="2">
    <source>
        <dbReference type="ARBA" id="ARBA00023125"/>
    </source>
</evidence>
<dbReference type="SUPFAM" id="SSF51206">
    <property type="entry name" value="cAMP-binding domain-like"/>
    <property type="match status" value="1"/>
</dbReference>
<comment type="caution">
    <text evidence="6">The sequence shown here is derived from an EMBL/GenBank/DDBJ whole genome shotgun (WGS) entry which is preliminary data.</text>
</comment>
<protein>
    <submittedName>
        <fullName evidence="6">Crp/Fnr family transcriptional regulator</fullName>
    </submittedName>
</protein>
<evidence type="ECO:0000313" key="7">
    <source>
        <dbReference type="Proteomes" id="UP000597877"/>
    </source>
</evidence>
<dbReference type="PROSITE" id="PS50042">
    <property type="entry name" value="CNMP_BINDING_3"/>
    <property type="match status" value="1"/>
</dbReference>
<dbReference type="InterPro" id="IPR000595">
    <property type="entry name" value="cNMP-bd_dom"/>
</dbReference>
<dbReference type="Pfam" id="PF00027">
    <property type="entry name" value="cNMP_binding"/>
    <property type="match status" value="1"/>
</dbReference>
<dbReference type="InterPro" id="IPR012318">
    <property type="entry name" value="HTH_CRP"/>
</dbReference>
<dbReference type="SUPFAM" id="SSF46785">
    <property type="entry name" value="Winged helix' DNA-binding domain"/>
    <property type="match status" value="1"/>
</dbReference>
<organism evidence="6 7">
    <name type="scientific">Eubacterium segne</name>
    <dbReference type="NCBI Taxonomy" id="2763045"/>
    <lineage>
        <taxon>Bacteria</taxon>
        <taxon>Bacillati</taxon>
        <taxon>Bacillota</taxon>
        <taxon>Clostridia</taxon>
        <taxon>Eubacteriales</taxon>
        <taxon>Eubacteriaceae</taxon>
        <taxon>Eubacterium</taxon>
    </lineage>
</organism>
<evidence type="ECO:0000256" key="3">
    <source>
        <dbReference type="ARBA" id="ARBA00023163"/>
    </source>
</evidence>
<dbReference type="InterPro" id="IPR014710">
    <property type="entry name" value="RmlC-like_jellyroll"/>
</dbReference>